<feature type="chain" id="PRO_5046565903" description="DUF2125 domain-containing protein" evidence="1">
    <location>
        <begin position="22"/>
        <end position="547"/>
    </location>
</feature>
<evidence type="ECO:0000313" key="3">
    <source>
        <dbReference type="Proteomes" id="UP001219349"/>
    </source>
</evidence>
<proteinExistence type="predicted"/>
<gene>
    <name evidence="2" type="ORF">JHX87_12175</name>
</gene>
<evidence type="ECO:0008006" key="4">
    <source>
        <dbReference type="Google" id="ProtNLM"/>
    </source>
</evidence>
<keyword evidence="3" id="KW-1185">Reference proteome</keyword>
<evidence type="ECO:0000313" key="2">
    <source>
        <dbReference type="EMBL" id="WCR06247.1"/>
    </source>
</evidence>
<dbReference type="RefSeq" id="WP_271883959.1">
    <property type="nucleotide sequence ID" value="NZ_CP067136.1"/>
</dbReference>
<feature type="signal peptide" evidence="1">
    <location>
        <begin position="1"/>
        <end position="21"/>
    </location>
</feature>
<dbReference type="EMBL" id="CP067136">
    <property type="protein sequence ID" value="WCR06247.1"/>
    <property type="molecule type" value="Genomic_DNA"/>
</dbReference>
<accession>A0ABY7SJP4</accession>
<name>A0ABY7SJP4_9RHOB</name>
<evidence type="ECO:0000256" key="1">
    <source>
        <dbReference type="SAM" id="SignalP"/>
    </source>
</evidence>
<protein>
    <recommendedName>
        <fullName evidence="4">DUF2125 domain-containing protein</fullName>
    </recommendedName>
</protein>
<keyword evidence="1" id="KW-0732">Signal</keyword>
<organism evidence="2 3">
    <name type="scientific">Paracoccus fistulariae</name>
    <dbReference type="NCBI Taxonomy" id="658446"/>
    <lineage>
        <taxon>Bacteria</taxon>
        <taxon>Pseudomonadati</taxon>
        <taxon>Pseudomonadota</taxon>
        <taxon>Alphaproteobacteria</taxon>
        <taxon>Rhodobacterales</taxon>
        <taxon>Paracoccaceae</taxon>
        <taxon>Paracoccus</taxon>
    </lineage>
</organism>
<sequence length="547" mass="58434">MIRSLATSAIALIAGAAPVLADMTPAEAWESLIQNYTRYGYEVTTGNIEDTGNSLTVTDAVFSTQSEQARTNISIPKFVLSQTGDAKVRGVLEGDVKLTSTYQVPDEEAMKEAVDATIQKRLSNPAETTDEEGSTTMKMVDLEMTGTIAAPGNELLISGSAEDVLYEYNYPSVTLDMQVPLAQDAKATMPISAELTGLKGTQRNVQDNASEQSFDIAAETATISTDTTFPEDENGGSGSLKYQVTLNNLGSEGRGAMPAGEFDMSTQMAEALAAGLQFDGTVLFDSMAASFNVQTTVKDGPEMRDQNINAEIKSGAGNLDFRIAEDGMNYAAKLMNSDASIENSNLPFPMNYAAEETSVDILFPVQKAEEAQPFKLAYALNGVTLGEEIWALFDPNNNLPRDPASLSMDVEGDAVVSENIFDPAFGQPKLDADGAFTEQDTPFEPKSLKINGVSLEAIGAKADVTGEIDFAENPMDPTGQMDGTFVGVNALLENLGKTGLVPQDQLMGLRMMMGLFAKPVEGSEDTLETELVFKSGGQIFANGQRIK</sequence>
<dbReference type="Proteomes" id="UP001219349">
    <property type="component" value="Chromosome"/>
</dbReference>
<reference evidence="2 3" key="1">
    <citation type="submission" date="2021-01" db="EMBL/GenBank/DDBJ databases">
        <title>Biogeographic distribution of Paracoccus.</title>
        <authorList>
            <person name="Hollensteiner J."/>
            <person name="Leineberger J."/>
            <person name="Brinkhoff T."/>
            <person name="Daniel R."/>
        </authorList>
    </citation>
    <scope>NUCLEOTIDE SEQUENCE [LARGE SCALE GENOMIC DNA]</scope>
    <source>
        <strain evidence="2 3">KCTC 22803</strain>
    </source>
</reference>